<dbReference type="EMBL" id="PCVY01000037">
    <property type="protein sequence ID" value="PIQ86691.1"/>
    <property type="molecule type" value="Genomic_DNA"/>
</dbReference>
<gene>
    <name evidence="1" type="ORF">COV74_03745</name>
</gene>
<proteinExistence type="predicted"/>
<sequence>MIKMNMETRAMHPVKEVLIGLIVVFLSSQACLQAAPERTHLPKDVMERSHAYIEKLTERSFAELNTEEKLLLLHAYYNVGDDQHVVHIGQLMTVDLDALEPDRQVPFREMIEESKCRISL</sequence>
<reference evidence="1 2" key="1">
    <citation type="submission" date="2017-09" db="EMBL/GenBank/DDBJ databases">
        <title>Depth-based differentiation of microbial function through sediment-hosted aquifers and enrichment of novel symbionts in the deep terrestrial subsurface.</title>
        <authorList>
            <person name="Probst A.J."/>
            <person name="Ladd B."/>
            <person name="Jarett J.K."/>
            <person name="Geller-Mcgrath D.E."/>
            <person name="Sieber C.M."/>
            <person name="Emerson J.B."/>
            <person name="Anantharaman K."/>
            <person name="Thomas B.C."/>
            <person name="Malmstrom R."/>
            <person name="Stieglmeier M."/>
            <person name="Klingl A."/>
            <person name="Woyke T."/>
            <person name="Ryan C.M."/>
            <person name="Banfield J.F."/>
        </authorList>
    </citation>
    <scope>NUCLEOTIDE SEQUENCE [LARGE SCALE GENOMIC DNA]</scope>
    <source>
        <strain evidence="1">CG11_big_fil_rev_8_21_14_0_20_45_26</strain>
    </source>
</reference>
<comment type="caution">
    <text evidence="1">The sequence shown here is derived from an EMBL/GenBank/DDBJ whole genome shotgun (WGS) entry which is preliminary data.</text>
</comment>
<dbReference type="PROSITE" id="PS51257">
    <property type="entry name" value="PROKAR_LIPOPROTEIN"/>
    <property type="match status" value="1"/>
</dbReference>
<evidence type="ECO:0000313" key="1">
    <source>
        <dbReference type="EMBL" id="PIQ86691.1"/>
    </source>
</evidence>
<organism evidence="1 2">
    <name type="scientific">Candidatus Abzuiibacterium crystallinum</name>
    <dbReference type="NCBI Taxonomy" id="1974748"/>
    <lineage>
        <taxon>Bacteria</taxon>
        <taxon>Pseudomonadati</taxon>
        <taxon>Candidatus Omnitrophota</taxon>
        <taxon>Candidatus Abzuiibacterium</taxon>
    </lineage>
</organism>
<dbReference type="AlphaFoldDB" id="A0A2H0LQR1"/>
<accession>A0A2H0LQR1</accession>
<protein>
    <submittedName>
        <fullName evidence="1">Uncharacterized protein</fullName>
    </submittedName>
</protein>
<dbReference type="Proteomes" id="UP000230859">
    <property type="component" value="Unassembled WGS sequence"/>
</dbReference>
<name>A0A2H0LQR1_9BACT</name>
<evidence type="ECO:0000313" key="2">
    <source>
        <dbReference type="Proteomes" id="UP000230859"/>
    </source>
</evidence>